<feature type="transmembrane region" description="Helical" evidence="5">
    <location>
        <begin position="785"/>
        <end position="809"/>
    </location>
</feature>
<feature type="transmembrane region" description="Helical" evidence="5">
    <location>
        <begin position="182"/>
        <end position="199"/>
    </location>
</feature>
<keyword evidence="4 5" id="KW-0472">Membrane</keyword>
<dbReference type="PANTHER" id="PTHR22950:SF494">
    <property type="entry name" value="GH04538P"/>
    <property type="match status" value="1"/>
</dbReference>
<name>A0A182NPB8_9DIPT</name>
<organism evidence="7 8">
    <name type="scientific">Anopheles dirus</name>
    <dbReference type="NCBI Taxonomy" id="7168"/>
    <lineage>
        <taxon>Eukaryota</taxon>
        <taxon>Metazoa</taxon>
        <taxon>Ecdysozoa</taxon>
        <taxon>Arthropoda</taxon>
        <taxon>Hexapoda</taxon>
        <taxon>Insecta</taxon>
        <taxon>Pterygota</taxon>
        <taxon>Neoptera</taxon>
        <taxon>Endopterygota</taxon>
        <taxon>Diptera</taxon>
        <taxon>Nematocera</taxon>
        <taxon>Culicoidea</taxon>
        <taxon>Culicidae</taxon>
        <taxon>Anophelinae</taxon>
        <taxon>Anopheles</taxon>
    </lineage>
</organism>
<evidence type="ECO:0000259" key="6">
    <source>
        <dbReference type="Pfam" id="PF01490"/>
    </source>
</evidence>
<feature type="transmembrane region" description="Helical" evidence="5">
    <location>
        <begin position="325"/>
        <end position="349"/>
    </location>
</feature>
<proteinExistence type="predicted"/>
<dbReference type="Proteomes" id="UP000075884">
    <property type="component" value="Unassembled WGS sequence"/>
</dbReference>
<feature type="transmembrane region" description="Helical" evidence="5">
    <location>
        <begin position="755"/>
        <end position="773"/>
    </location>
</feature>
<protein>
    <recommendedName>
        <fullName evidence="6">Amino acid transporter transmembrane domain-containing protein</fullName>
    </recommendedName>
</protein>
<feature type="domain" description="Amino acid transporter transmembrane" evidence="6">
    <location>
        <begin position="53"/>
        <end position="452"/>
    </location>
</feature>
<keyword evidence="2 5" id="KW-0812">Transmembrane</keyword>
<feature type="transmembrane region" description="Helical" evidence="5">
    <location>
        <begin position="393"/>
        <end position="418"/>
    </location>
</feature>
<dbReference type="Pfam" id="PF01490">
    <property type="entry name" value="Aa_trans"/>
    <property type="match status" value="2"/>
</dbReference>
<dbReference type="GO" id="GO:0005774">
    <property type="term" value="C:vacuolar membrane"/>
    <property type="evidence" value="ECO:0007669"/>
    <property type="project" value="TreeGrafter"/>
</dbReference>
<feature type="transmembrane region" description="Helical" evidence="5">
    <location>
        <begin position="242"/>
        <end position="266"/>
    </location>
</feature>
<dbReference type="VEuPathDB" id="VectorBase:ADIR009503"/>
<evidence type="ECO:0000256" key="4">
    <source>
        <dbReference type="ARBA" id="ARBA00023136"/>
    </source>
</evidence>
<feature type="domain" description="Amino acid transporter transmembrane" evidence="6">
    <location>
        <begin position="559"/>
        <end position="959"/>
    </location>
</feature>
<feature type="transmembrane region" description="Helical" evidence="5">
    <location>
        <begin position="872"/>
        <end position="892"/>
    </location>
</feature>
<feature type="transmembrane region" description="Helical" evidence="5">
    <location>
        <begin position="687"/>
        <end position="704"/>
    </location>
</feature>
<evidence type="ECO:0000256" key="5">
    <source>
        <dbReference type="SAM" id="Phobius"/>
    </source>
</evidence>
<feature type="transmembrane region" description="Helical" evidence="5">
    <location>
        <begin position="711"/>
        <end position="735"/>
    </location>
</feature>
<feature type="transmembrane region" description="Helical" evidence="5">
    <location>
        <begin position="146"/>
        <end position="170"/>
    </location>
</feature>
<sequence>MVDEKVKPDPSAPVAPEYTVGDYNSTTKLADSQIISDAEYNPFEHRQIEKPNSTAGSLIHLLKSSLGTGILAMPVAFKNAGLLFGGIGTIIIGLICTHCVHILVRTSHMVCQRTRIPVLGFAETAERVFQYGPPKLRPLAGFSKAFVDYALMATYFSAGCVYIVFIATSFHDVINHETGNDWSVRIYILLTMIPILVIGQIRELKYLVPFSALANLFIVVTFGITLYYIFKDSLEFDDKPLFSSFGTLPLFFSTVIFAMEGIGVVMPVENSMSKPQHFLGCPGVLNTAMGTVIVLYAVIGFFGYVRFGDEAKGSVTLNLPLEDSLAVAAQILIALAILFTFGLQFYVPMDILWRKIHDKIPKNKHMISQIAIRSGIMILMGGIGLAVPELEPFIGLVGAVFFSSLGLFVPCVVETVFLWPNELGKFRWVLIKNVIFGAFSIFALVAGAYVSIKDIIELRAHPIAFIRKGDALKVALTFACRSFFQLVGLGVRAHVTPVTFVPFVCLCACVWVCFVTEEHEVLLRSTMELEKTGNESSNGLADSEYDPFRHRRVKKPNSTNGTIIHMLKGSLGTGILAMPSAFRNGGLVFGVIGTTLVGIIYAHCVYLLVSTSQKSCKRTRVPVLGFSETAQSVFRHGPVATQRFGNAAKAYIDYSLLIVSFFSVCVYLLFIATTLRDVANSELDIDWDTRIYILLTAVPLIFVTQVRDLRYLVPFSAVANMLILVTFGITLYYIFREPIDLSGRALFPEITALPSFFGTVVYAVEGIGVVLPVENKMKHPQHFLSCPGVLGIVLSFITVLYNVTGFFGYARYGPGTRASVTLNLPNEEWLALSTQLLAALAILFTLGIYYYVPMDILWRKVKHCFPAERHNVAQIGIRFCILVAMTGLALGVPELEPFIGLVGSICSATLGLLTPIVLDTVFRWPTPGAFGRYRWRLVKNVILLAFGLFILVVGTYFSIKDIVDIYG</sequence>
<feature type="transmembrane region" description="Helical" evidence="5">
    <location>
        <begin position="370"/>
        <end position="387"/>
    </location>
</feature>
<feature type="transmembrane region" description="Helical" evidence="5">
    <location>
        <begin position="278"/>
        <end position="305"/>
    </location>
</feature>
<feature type="transmembrane region" description="Helical" evidence="5">
    <location>
        <begin position="83"/>
        <end position="104"/>
    </location>
</feature>
<feature type="transmembrane region" description="Helical" evidence="5">
    <location>
        <begin position="206"/>
        <end position="230"/>
    </location>
</feature>
<feature type="transmembrane region" description="Helical" evidence="5">
    <location>
        <begin position="498"/>
        <end position="517"/>
    </location>
</feature>
<dbReference type="PANTHER" id="PTHR22950">
    <property type="entry name" value="AMINO ACID TRANSPORTER"/>
    <property type="match status" value="1"/>
</dbReference>
<feature type="transmembrane region" description="Helical" evidence="5">
    <location>
        <begin position="430"/>
        <end position="452"/>
    </location>
</feature>
<feature type="transmembrane region" description="Helical" evidence="5">
    <location>
        <begin position="829"/>
        <end position="852"/>
    </location>
</feature>
<accession>A0A182NPB8</accession>
<evidence type="ECO:0000256" key="1">
    <source>
        <dbReference type="ARBA" id="ARBA00004141"/>
    </source>
</evidence>
<evidence type="ECO:0000256" key="3">
    <source>
        <dbReference type="ARBA" id="ARBA00022989"/>
    </source>
</evidence>
<dbReference type="STRING" id="7168.A0A182NPB8"/>
<evidence type="ECO:0000313" key="7">
    <source>
        <dbReference type="EnsemblMetazoa" id="ADIR009503-PA"/>
    </source>
</evidence>
<feature type="transmembrane region" description="Helical" evidence="5">
    <location>
        <begin position="898"/>
        <end position="921"/>
    </location>
</feature>
<evidence type="ECO:0000256" key="2">
    <source>
        <dbReference type="ARBA" id="ARBA00022692"/>
    </source>
</evidence>
<comment type="subcellular location">
    <subcellularLocation>
        <location evidence="1">Membrane</location>
        <topology evidence="1">Multi-pass membrane protein</topology>
    </subcellularLocation>
</comment>
<feature type="transmembrane region" description="Helical" evidence="5">
    <location>
        <begin position="941"/>
        <end position="959"/>
    </location>
</feature>
<dbReference type="AlphaFoldDB" id="A0A182NPB8"/>
<dbReference type="GO" id="GO:0015179">
    <property type="term" value="F:L-amino acid transmembrane transporter activity"/>
    <property type="evidence" value="ECO:0007669"/>
    <property type="project" value="TreeGrafter"/>
</dbReference>
<keyword evidence="3 5" id="KW-1133">Transmembrane helix</keyword>
<feature type="transmembrane region" description="Helical" evidence="5">
    <location>
        <begin position="651"/>
        <end position="675"/>
    </location>
</feature>
<feature type="transmembrane region" description="Helical" evidence="5">
    <location>
        <begin position="587"/>
        <end position="609"/>
    </location>
</feature>
<keyword evidence="8" id="KW-1185">Reference proteome</keyword>
<dbReference type="EnsemblMetazoa" id="ADIR009503-RA">
    <property type="protein sequence ID" value="ADIR009503-PA"/>
    <property type="gene ID" value="ADIR009503"/>
</dbReference>
<reference evidence="7" key="2">
    <citation type="submission" date="2020-05" db="UniProtKB">
        <authorList>
            <consortium name="EnsemblMetazoa"/>
        </authorList>
    </citation>
    <scope>IDENTIFICATION</scope>
    <source>
        <strain evidence="7">WRAIR2</strain>
    </source>
</reference>
<dbReference type="InterPro" id="IPR013057">
    <property type="entry name" value="AA_transpt_TM"/>
</dbReference>
<reference evidence="8" key="1">
    <citation type="submission" date="2013-03" db="EMBL/GenBank/DDBJ databases">
        <title>The Genome Sequence of Anopheles dirus WRAIR2.</title>
        <authorList>
            <consortium name="The Broad Institute Genomics Platform"/>
            <person name="Neafsey D.E."/>
            <person name="Walton C."/>
            <person name="Walker B."/>
            <person name="Young S.K."/>
            <person name="Zeng Q."/>
            <person name="Gargeya S."/>
            <person name="Fitzgerald M."/>
            <person name="Haas B."/>
            <person name="Abouelleil A."/>
            <person name="Allen A.W."/>
            <person name="Alvarado L."/>
            <person name="Arachchi H.M."/>
            <person name="Berlin A.M."/>
            <person name="Chapman S.B."/>
            <person name="Gainer-Dewar J."/>
            <person name="Goldberg J."/>
            <person name="Griggs A."/>
            <person name="Gujja S."/>
            <person name="Hansen M."/>
            <person name="Howarth C."/>
            <person name="Imamovic A."/>
            <person name="Ireland A."/>
            <person name="Larimer J."/>
            <person name="McCowan C."/>
            <person name="Murphy C."/>
            <person name="Pearson M."/>
            <person name="Poon T.W."/>
            <person name="Priest M."/>
            <person name="Roberts A."/>
            <person name="Saif S."/>
            <person name="Shea T."/>
            <person name="Sisk P."/>
            <person name="Sykes S."/>
            <person name="Wortman J."/>
            <person name="Nusbaum C."/>
            <person name="Birren B."/>
        </authorList>
    </citation>
    <scope>NUCLEOTIDE SEQUENCE [LARGE SCALE GENOMIC DNA]</scope>
    <source>
        <strain evidence="8">WRAIR2</strain>
    </source>
</reference>
<evidence type="ECO:0000313" key="8">
    <source>
        <dbReference type="Proteomes" id="UP000075884"/>
    </source>
</evidence>